<dbReference type="Proteomes" id="UP000429607">
    <property type="component" value="Unassembled WGS sequence"/>
</dbReference>
<dbReference type="EMBL" id="QXFU01003231">
    <property type="protein sequence ID" value="KAE8977167.1"/>
    <property type="molecule type" value="Genomic_DNA"/>
</dbReference>
<dbReference type="EMBL" id="QXFV01003593">
    <property type="protein sequence ID" value="KAE8975428.1"/>
    <property type="molecule type" value="Genomic_DNA"/>
</dbReference>
<evidence type="ECO:0000313" key="2">
    <source>
        <dbReference type="EMBL" id="KAE8975428.1"/>
    </source>
</evidence>
<feature type="chain" id="PRO_5036379729" description="Secreted protein" evidence="1">
    <location>
        <begin position="20"/>
        <end position="85"/>
    </location>
</feature>
<gene>
    <name evidence="2" type="ORF">PR001_g25706</name>
    <name evidence="3" type="ORF">PR002_g25094</name>
</gene>
<evidence type="ECO:0000313" key="3">
    <source>
        <dbReference type="EMBL" id="KAE8977167.1"/>
    </source>
</evidence>
<evidence type="ECO:0008006" key="6">
    <source>
        <dbReference type="Google" id="ProtNLM"/>
    </source>
</evidence>
<reference evidence="4 5" key="1">
    <citation type="submission" date="2018-09" db="EMBL/GenBank/DDBJ databases">
        <title>Genomic investigation of the strawberry pathogen Phytophthora fragariae indicates pathogenicity is determined by transcriptional variation in three key races.</title>
        <authorList>
            <person name="Adams T.M."/>
            <person name="Armitage A.D."/>
            <person name="Sobczyk M.K."/>
            <person name="Bates H.J."/>
            <person name="Dunwell J.M."/>
            <person name="Nellist C.F."/>
            <person name="Harrison R.J."/>
        </authorList>
    </citation>
    <scope>NUCLEOTIDE SEQUENCE [LARGE SCALE GENOMIC DNA]</scope>
    <source>
        <strain evidence="2 4">SCRP249</strain>
        <strain evidence="3 5">SCRP324</strain>
    </source>
</reference>
<name>A0A6A3I5Z9_9STRA</name>
<sequence length="85" mass="8328">MAVLPVPVLVASLMCCCRCQLPAWSVAAHASCPLDAGASCRLCVVLLGPAAGLVSCCRCQLPVWSAAAGAGCRLRVGAAGASASG</sequence>
<comment type="caution">
    <text evidence="3">The sequence shown here is derived from an EMBL/GenBank/DDBJ whole genome shotgun (WGS) entry which is preliminary data.</text>
</comment>
<protein>
    <recommendedName>
        <fullName evidence="6">Secreted protein</fullName>
    </recommendedName>
</protein>
<accession>A0A6A3I5Z9</accession>
<evidence type="ECO:0000313" key="5">
    <source>
        <dbReference type="Proteomes" id="UP000435112"/>
    </source>
</evidence>
<dbReference type="Proteomes" id="UP000435112">
    <property type="component" value="Unassembled WGS sequence"/>
</dbReference>
<evidence type="ECO:0000256" key="1">
    <source>
        <dbReference type="SAM" id="SignalP"/>
    </source>
</evidence>
<keyword evidence="1" id="KW-0732">Signal</keyword>
<dbReference type="AlphaFoldDB" id="A0A6A3I5Z9"/>
<feature type="signal peptide" evidence="1">
    <location>
        <begin position="1"/>
        <end position="19"/>
    </location>
</feature>
<organism evidence="3 5">
    <name type="scientific">Phytophthora rubi</name>
    <dbReference type="NCBI Taxonomy" id="129364"/>
    <lineage>
        <taxon>Eukaryota</taxon>
        <taxon>Sar</taxon>
        <taxon>Stramenopiles</taxon>
        <taxon>Oomycota</taxon>
        <taxon>Peronosporomycetes</taxon>
        <taxon>Peronosporales</taxon>
        <taxon>Peronosporaceae</taxon>
        <taxon>Phytophthora</taxon>
    </lineage>
</organism>
<evidence type="ECO:0000313" key="4">
    <source>
        <dbReference type="Proteomes" id="UP000429607"/>
    </source>
</evidence>
<proteinExistence type="predicted"/>